<reference evidence="1 2" key="1">
    <citation type="submission" date="2021-07" db="EMBL/GenBank/DDBJ databases">
        <title>Novel Helicobacter sp. Isolated from a cat.</title>
        <authorList>
            <person name="Rimbara E."/>
            <person name="Suzuki M."/>
        </authorList>
    </citation>
    <scope>NUCLEOTIDE SEQUENCE [LARGE SCALE GENOMIC DNA]</scope>
    <source>
        <strain evidence="2">NHP19-012</strain>
    </source>
</reference>
<evidence type="ECO:0000313" key="2">
    <source>
        <dbReference type="Proteomes" id="UP000826146"/>
    </source>
</evidence>
<accession>A0ABM7SNK1</accession>
<dbReference type="RefSeq" id="WP_221271032.1">
    <property type="nucleotide sequence ID" value="NZ_AP024819.1"/>
</dbReference>
<dbReference type="Proteomes" id="UP000826146">
    <property type="component" value="Chromosome"/>
</dbReference>
<keyword evidence="2" id="KW-1185">Reference proteome</keyword>
<dbReference type="EMBL" id="AP024819">
    <property type="protein sequence ID" value="BCZ19159.1"/>
    <property type="molecule type" value="Genomic_DNA"/>
</dbReference>
<gene>
    <name evidence="1" type="ORF">NHP190012_08010</name>
</gene>
<name>A0ABM7SNK1_9HELI</name>
<protein>
    <submittedName>
        <fullName evidence="1">Uncharacterized protein</fullName>
    </submittedName>
</protein>
<proteinExistence type="predicted"/>
<evidence type="ECO:0000313" key="1">
    <source>
        <dbReference type="EMBL" id="BCZ19159.1"/>
    </source>
</evidence>
<organism evidence="1 2">
    <name type="scientific">Helicobacter gastrofelis</name>
    <dbReference type="NCBI Taxonomy" id="2849642"/>
    <lineage>
        <taxon>Bacteria</taxon>
        <taxon>Pseudomonadati</taxon>
        <taxon>Campylobacterota</taxon>
        <taxon>Epsilonproteobacteria</taxon>
        <taxon>Campylobacterales</taxon>
        <taxon>Helicobacteraceae</taxon>
        <taxon>Helicobacter</taxon>
    </lineage>
</organism>
<sequence>MPIDLVWYRNKCAEGHEQKEKRPHFVIYEGKDFFLAFPQTTQNKQSKKYSSHKNYIINDHGKLIEVMIDQLRIVPKTQVLENNAMETGLSVGLRKVSIDKPVSAHRKPLVEYFLKKAILQSESHKNKHAKQITFGDVIKLHIKNKNPLLRFHDTFIVLSCAKFHFSSMCLVAPRKNDSIIFELLHCIDCQAREFKLLKNAKDRLDIGNLCEKIKLSLEI</sequence>